<dbReference type="GeneID" id="17042980"/>
<dbReference type="PANTHER" id="PTHR23236:SF119">
    <property type="entry name" value="NUCLEAR RNA-BINDING PROTEIN SART-3"/>
    <property type="match status" value="1"/>
</dbReference>
<dbReference type="SUPFAM" id="SSF54928">
    <property type="entry name" value="RNA-binding domain, RBD"/>
    <property type="match status" value="1"/>
</dbReference>
<reference evidence="6 7" key="1">
    <citation type="journal article" date="2012" name="Genome Biol.">
        <title>The genome of the polar eukaryotic microalga coccomyxa subellipsoidea reveals traits of cold adaptation.</title>
        <authorList>
            <person name="Blanc G."/>
            <person name="Agarkova I."/>
            <person name="Grimwood J."/>
            <person name="Kuo A."/>
            <person name="Brueggeman A."/>
            <person name="Dunigan D."/>
            <person name="Gurnon J."/>
            <person name="Ladunga I."/>
            <person name="Lindquist E."/>
            <person name="Lucas S."/>
            <person name="Pangilinan J."/>
            <person name="Proschold T."/>
            <person name="Salamov A."/>
            <person name="Schmutz J."/>
            <person name="Weeks D."/>
            <person name="Yamada T."/>
            <person name="Claverie J.M."/>
            <person name="Grigoriev I."/>
            <person name="Van Etten J."/>
            <person name="Lomsadze A."/>
            <person name="Borodovsky M."/>
        </authorList>
    </citation>
    <scope>NUCLEOTIDE SEQUENCE [LARGE SCALE GENOMIC DNA]</scope>
    <source>
        <strain evidence="6 7">C-169</strain>
    </source>
</reference>
<dbReference type="STRING" id="574566.I0Z278"/>
<dbReference type="InterPro" id="IPR012677">
    <property type="entry name" value="Nucleotide-bd_a/b_plait_sf"/>
</dbReference>
<feature type="domain" description="RRM" evidence="5">
    <location>
        <begin position="1"/>
        <end position="77"/>
    </location>
</feature>
<evidence type="ECO:0000313" key="6">
    <source>
        <dbReference type="EMBL" id="EIE24747.1"/>
    </source>
</evidence>
<evidence type="ECO:0000256" key="2">
    <source>
        <dbReference type="ARBA" id="ARBA00022884"/>
    </source>
</evidence>
<comment type="caution">
    <text evidence="6">The sequence shown here is derived from an EMBL/GenBank/DDBJ whole genome shotgun (WGS) entry which is preliminary data.</text>
</comment>
<keyword evidence="1" id="KW-0677">Repeat</keyword>
<protein>
    <submittedName>
        <fullName evidence="6">RNA-binding domain-containing protein</fullName>
    </submittedName>
</protein>
<feature type="non-terminal residue" evidence="6">
    <location>
        <position position="1"/>
    </location>
</feature>
<dbReference type="OrthoDB" id="439808at2759"/>
<dbReference type="PANTHER" id="PTHR23236">
    <property type="entry name" value="EUKARYOTIC TRANSLATION INITIATION FACTOR 4B/4H"/>
    <property type="match status" value="1"/>
</dbReference>
<keyword evidence="4" id="KW-1133">Transmembrane helix</keyword>
<gene>
    <name evidence="6" type="ORF">COCSUDRAFT_14294</name>
</gene>
<dbReference type="Gene3D" id="3.30.70.330">
    <property type="match status" value="1"/>
</dbReference>
<proteinExistence type="predicted"/>
<keyword evidence="4" id="KW-0812">Transmembrane</keyword>
<dbReference type="AlphaFoldDB" id="I0Z278"/>
<evidence type="ECO:0000256" key="3">
    <source>
        <dbReference type="PROSITE-ProRule" id="PRU00176"/>
    </source>
</evidence>
<dbReference type="EMBL" id="AGSI01000005">
    <property type="protein sequence ID" value="EIE24747.1"/>
    <property type="molecule type" value="Genomic_DNA"/>
</dbReference>
<evidence type="ECO:0000256" key="1">
    <source>
        <dbReference type="ARBA" id="ARBA00022737"/>
    </source>
</evidence>
<evidence type="ECO:0000313" key="7">
    <source>
        <dbReference type="Proteomes" id="UP000007264"/>
    </source>
</evidence>
<organism evidence="6 7">
    <name type="scientific">Coccomyxa subellipsoidea (strain C-169)</name>
    <name type="common">Green microalga</name>
    <dbReference type="NCBI Taxonomy" id="574566"/>
    <lineage>
        <taxon>Eukaryota</taxon>
        <taxon>Viridiplantae</taxon>
        <taxon>Chlorophyta</taxon>
        <taxon>core chlorophytes</taxon>
        <taxon>Trebouxiophyceae</taxon>
        <taxon>Trebouxiophyceae incertae sedis</taxon>
        <taxon>Coccomyxaceae</taxon>
        <taxon>Coccomyxa</taxon>
        <taxon>Coccomyxa subellipsoidea</taxon>
    </lineage>
</organism>
<accession>I0Z278</accession>
<dbReference type="InterPro" id="IPR000504">
    <property type="entry name" value="RRM_dom"/>
</dbReference>
<dbReference type="Proteomes" id="UP000007264">
    <property type="component" value="Unassembled WGS sequence"/>
</dbReference>
<keyword evidence="4" id="KW-0472">Membrane</keyword>
<dbReference type="eggNOG" id="KOG0118">
    <property type="taxonomic scope" value="Eukaryota"/>
</dbReference>
<keyword evidence="7" id="KW-1185">Reference proteome</keyword>
<evidence type="ECO:0000256" key="4">
    <source>
        <dbReference type="SAM" id="Phobius"/>
    </source>
</evidence>
<sequence>TVFVKNLPWSADQDSLTEFFADCGTVASVRVGMDYETGRSKGFAHVQFEEVAGAAAAIAKSGFEMEGRELFIDSAKERPASGNTPNSNRGATLLVDQCLLSFLGCTGFTVVMIFPVFPC</sequence>
<evidence type="ECO:0000259" key="5">
    <source>
        <dbReference type="PROSITE" id="PS50102"/>
    </source>
</evidence>
<dbReference type="KEGG" id="csl:COCSUDRAFT_14294"/>
<dbReference type="SMART" id="SM00360">
    <property type="entry name" value="RRM"/>
    <property type="match status" value="1"/>
</dbReference>
<dbReference type="GO" id="GO:0003723">
    <property type="term" value="F:RNA binding"/>
    <property type="evidence" value="ECO:0007669"/>
    <property type="project" value="UniProtKB-UniRule"/>
</dbReference>
<dbReference type="Pfam" id="PF00076">
    <property type="entry name" value="RRM_1"/>
    <property type="match status" value="1"/>
</dbReference>
<feature type="transmembrane region" description="Helical" evidence="4">
    <location>
        <begin position="98"/>
        <end position="117"/>
    </location>
</feature>
<dbReference type="RefSeq" id="XP_005649291.1">
    <property type="nucleotide sequence ID" value="XM_005649234.1"/>
</dbReference>
<keyword evidence="2 3" id="KW-0694">RNA-binding</keyword>
<dbReference type="InterPro" id="IPR035979">
    <property type="entry name" value="RBD_domain_sf"/>
</dbReference>
<dbReference type="PROSITE" id="PS50102">
    <property type="entry name" value="RRM"/>
    <property type="match status" value="1"/>
</dbReference>
<name>I0Z278_COCSC</name>